<dbReference type="NCBIfam" id="TIGR01245">
    <property type="entry name" value="trpD"/>
    <property type="match status" value="1"/>
</dbReference>
<dbReference type="GO" id="GO:0004048">
    <property type="term" value="F:anthranilate phosphoribosyltransferase activity"/>
    <property type="evidence" value="ECO:0007669"/>
    <property type="project" value="UniProtKB-UniRule"/>
</dbReference>
<comment type="similarity">
    <text evidence="9">Belongs to the anthranilate phosphoribosyltransferase family.</text>
</comment>
<evidence type="ECO:0000256" key="8">
    <source>
        <dbReference type="ARBA" id="ARBA00061188"/>
    </source>
</evidence>
<feature type="binding site" evidence="9">
    <location>
        <position position="123"/>
    </location>
    <ligand>
        <name>5-phospho-alpha-D-ribose 1-diphosphate</name>
        <dbReference type="ChEBI" id="CHEBI:58017"/>
    </ligand>
</feature>
<evidence type="ECO:0000259" key="10">
    <source>
        <dbReference type="Pfam" id="PF00591"/>
    </source>
</evidence>
<evidence type="ECO:0000313" key="12">
    <source>
        <dbReference type="EMBL" id="AKE42265.1"/>
    </source>
</evidence>
<evidence type="ECO:0000256" key="2">
    <source>
        <dbReference type="ARBA" id="ARBA00022605"/>
    </source>
</evidence>
<accession>A0A0F6R249</accession>
<comment type="function">
    <text evidence="9">Catalyzes the transfer of the phosphoribosyl group of 5-phosphorylribose-1-pyrophosphate (PRPP) to anthranilate to yield N-(5'-phosphoribosyl)-anthranilate (PRA).</text>
</comment>
<dbReference type="InterPro" id="IPR036320">
    <property type="entry name" value="Glycosyl_Trfase_fam3_N_dom_sf"/>
</dbReference>
<feature type="binding site" evidence="9">
    <location>
        <position position="114"/>
    </location>
    <ligand>
        <name>anthranilate</name>
        <dbReference type="ChEBI" id="CHEBI:16567"/>
        <label>1</label>
    </ligand>
</feature>
<feature type="binding site" evidence="9">
    <location>
        <position position="227"/>
    </location>
    <ligand>
        <name>Mg(2+)</name>
        <dbReference type="ChEBI" id="CHEBI:18420"/>
        <label>2</label>
    </ligand>
</feature>
<keyword evidence="9" id="KW-0479">Metal-binding</keyword>
<dbReference type="STRING" id="35755.UL82_10655"/>
<feature type="binding site" evidence="9">
    <location>
        <begin position="111"/>
        <end position="119"/>
    </location>
    <ligand>
        <name>5-phospho-alpha-D-ribose 1-diphosphate</name>
        <dbReference type="ChEBI" id="CHEBI:58017"/>
    </ligand>
</feature>
<dbReference type="EC" id="2.4.2.18" evidence="9"/>
<feature type="binding site" evidence="9">
    <location>
        <position position="228"/>
    </location>
    <ligand>
        <name>Mg(2+)</name>
        <dbReference type="ChEBI" id="CHEBI:18420"/>
        <label>1</label>
    </ligand>
</feature>
<dbReference type="InterPro" id="IPR005940">
    <property type="entry name" value="Anthranilate_Pribosyl_Tfrase"/>
</dbReference>
<keyword evidence="2 9" id="KW-0028">Amino-acid biosynthesis</keyword>
<sequence length="341" mass="36212">MDSLTQTRFIRFLDNPTPTTEEVIEVFQPLAAGEYDPVHTAALLATIRTRGETKADLSGVAQAFLAVARPFPVTGQGIIDTAGTGGDGLNTINITTGASMIAAAAGQKVIKCGNRSVSSRSGSADVLEALGIPLTLDCDAAVRQLDNTHFTFLFAPAYHPAVAHVVPVRQALKVPTIFNTMGPILSPVRPEYQIMGIANPQLGQTIAEVFRDLGRRRALVIHGSGMDEIALHGATTIWELNEHGEISHFEITPESLGLNTYPLHELTGGSAAENAEMLRKTFAGHGTPAHRDALAASAGAIFYVHGRTDSIKEGVELALDLLSDGTVDQWLTAQEGALYNA</sequence>
<dbReference type="HAMAP" id="MF_00211">
    <property type="entry name" value="TrpD"/>
    <property type="match status" value="1"/>
</dbReference>
<comment type="subunit">
    <text evidence="9">Homodimer.</text>
</comment>
<evidence type="ECO:0000256" key="3">
    <source>
        <dbReference type="ARBA" id="ARBA00022676"/>
    </source>
</evidence>
<evidence type="ECO:0000313" key="13">
    <source>
        <dbReference type="Proteomes" id="UP000033457"/>
    </source>
</evidence>
<comment type="catalytic activity">
    <reaction evidence="7 9">
        <text>N-(5-phospho-beta-D-ribosyl)anthranilate + diphosphate = 5-phospho-alpha-D-ribose 1-diphosphate + anthranilate</text>
        <dbReference type="Rhea" id="RHEA:11768"/>
        <dbReference type="ChEBI" id="CHEBI:16567"/>
        <dbReference type="ChEBI" id="CHEBI:18277"/>
        <dbReference type="ChEBI" id="CHEBI:33019"/>
        <dbReference type="ChEBI" id="CHEBI:58017"/>
        <dbReference type="EC" id="2.4.2.18"/>
    </reaction>
</comment>
<dbReference type="InterPro" id="IPR035902">
    <property type="entry name" value="Nuc_phospho_transferase"/>
</dbReference>
<keyword evidence="13" id="KW-1185">Reference proteome</keyword>
<dbReference type="Pfam" id="PF02885">
    <property type="entry name" value="Glycos_trans_3N"/>
    <property type="match status" value="1"/>
</dbReference>
<dbReference type="RefSeq" id="WP_046440929.1">
    <property type="nucleotide sequence ID" value="NZ_CP011312.1"/>
</dbReference>
<dbReference type="EMBL" id="CP011312">
    <property type="protein sequence ID" value="AKE42265.1"/>
    <property type="molecule type" value="Genomic_DNA"/>
</dbReference>
<dbReference type="GO" id="GO:0000287">
    <property type="term" value="F:magnesium ion binding"/>
    <property type="evidence" value="ECO:0007669"/>
    <property type="project" value="UniProtKB-UniRule"/>
</dbReference>
<keyword evidence="3 9" id="KW-0328">Glycosyltransferase</keyword>
<feature type="domain" description="Glycosyl transferase family 3" evidence="10">
    <location>
        <begin position="76"/>
        <end position="326"/>
    </location>
</feature>
<evidence type="ECO:0000256" key="7">
    <source>
        <dbReference type="ARBA" id="ARBA00052328"/>
    </source>
</evidence>
<proteinExistence type="inferred from homology"/>
<evidence type="ECO:0000256" key="4">
    <source>
        <dbReference type="ARBA" id="ARBA00022679"/>
    </source>
</evidence>
<dbReference type="AlphaFoldDB" id="A0A0F6R249"/>
<feature type="binding site" evidence="9">
    <location>
        <position position="228"/>
    </location>
    <ligand>
        <name>Mg(2+)</name>
        <dbReference type="ChEBI" id="CHEBI:18420"/>
        <label>2</label>
    </ligand>
</feature>
<feature type="binding site" evidence="9">
    <location>
        <position position="91"/>
    </location>
    <ligand>
        <name>5-phospho-alpha-D-ribose 1-diphosphate</name>
        <dbReference type="ChEBI" id="CHEBI:58017"/>
    </ligand>
</feature>
<dbReference type="InterPro" id="IPR017459">
    <property type="entry name" value="Glycosyl_Trfase_fam3_N_dom"/>
</dbReference>
<evidence type="ECO:0000259" key="11">
    <source>
        <dbReference type="Pfam" id="PF02885"/>
    </source>
</evidence>
<protein>
    <recommendedName>
        <fullName evidence="9">Anthranilate phosphoribosyltransferase</fullName>
        <ecNumber evidence="9">2.4.2.18</ecNumber>
    </recommendedName>
</protein>
<dbReference type="OrthoDB" id="9806430at2"/>
<comment type="cofactor">
    <cofactor evidence="9">
        <name>Mg(2+)</name>
        <dbReference type="ChEBI" id="CHEBI:18420"/>
    </cofactor>
    <text evidence="9">Binds 2 magnesium ions per monomer.</text>
</comment>
<name>A0A0F6R249_9CORY</name>
<feature type="binding site" evidence="9">
    <location>
        <position position="169"/>
    </location>
    <ligand>
        <name>anthranilate</name>
        <dbReference type="ChEBI" id="CHEBI:16567"/>
        <label>2</label>
    </ligand>
</feature>
<evidence type="ECO:0000256" key="6">
    <source>
        <dbReference type="ARBA" id="ARBA00023141"/>
    </source>
</evidence>
<dbReference type="GO" id="GO:0005829">
    <property type="term" value="C:cytosol"/>
    <property type="evidence" value="ECO:0007669"/>
    <property type="project" value="TreeGrafter"/>
</dbReference>
<dbReference type="PANTHER" id="PTHR43285">
    <property type="entry name" value="ANTHRANILATE PHOSPHORIBOSYLTRANSFERASE"/>
    <property type="match status" value="1"/>
</dbReference>
<feature type="binding site" evidence="9">
    <location>
        <begin position="86"/>
        <end position="87"/>
    </location>
    <ligand>
        <name>5-phospho-alpha-D-ribose 1-diphosphate</name>
        <dbReference type="ChEBI" id="CHEBI:58017"/>
    </ligand>
</feature>
<comment type="caution">
    <text evidence="9">Lacks conserved residue(s) required for the propagation of feature annotation.</text>
</comment>
<keyword evidence="4 9" id="KW-0808">Transferase</keyword>
<organism evidence="12 13">
    <name type="scientific">Corynebacterium kutscheri</name>
    <dbReference type="NCBI Taxonomy" id="35755"/>
    <lineage>
        <taxon>Bacteria</taxon>
        <taxon>Bacillati</taxon>
        <taxon>Actinomycetota</taxon>
        <taxon>Actinomycetes</taxon>
        <taxon>Mycobacteriales</taxon>
        <taxon>Corynebacteriaceae</taxon>
        <taxon>Corynebacterium</taxon>
    </lineage>
</organism>
<feature type="binding site" evidence="9">
    <location>
        <position position="83"/>
    </location>
    <ligand>
        <name>anthranilate</name>
        <dbReference type="ChEBI" id="CHEBI:16567"/>
        <label>1</label>
    </ligand>
</feature>
<evidence type="ECO:0000256" key="1">
    <source>
        <dbReference type="ARBA" id="ARBA00004907"/>
    </source>
</evidence>
<dbReference type="Proteomes" id="UP000033457">
    <property type="component" value="Chromosome"/>
</dbReference>
<comment type="similarity">
    <text evidence="8">In the C-terminal section; belongs to the anthranilate phosphoribosyltransferase family.</text>
</comment>
<evidence type="ECO:0000256" key="5">
    <source>
        <dbReference type="ARBA" id="ARBA00022822"/>
    </source>
</evidence>
<dbReference type="PANTHER" id="PTHR43285:SF2">
    <property type="entry name" value="ANTHRANILATE PHOSPHORIBOSYLTRANSFERASE"/>
    <property type="match status" value="1"/>
</dbReference>
<keyword evidence="9" id="KW-0460">Magnesium</keyword>
<feature type="binding site" evidence="9">
    <location>
        <begin position="93"/>
        <end position="96"/>
    </location>
    <ligand>
        <name>5-phospho-alpha-D-ribose 1-diphosphate</name>
        <dbReference type="ChEBI" id="CHEBI:58017"/>
    </ligand>
</feature>
<dbReference type="Pfam" id="PF00591">
    <property type="entry name" value="Glycos_transf_3"/>
    <property type="match status" value="1"/>
</dbReference>
<dbReference type="UniPathway" id="UPA00035">
    <property type="reaction ID" value="UER00041"/>
</dbReference>
<evidence type="ECO:0000256" key="9">
    <source>
        <dbReference type="HAMAP-Rule" id="MF_00211"/>
    </source>
</evidence>
<keyword evidence="6 9" id="KW-0057">Aromatic amino acid biosynthesis</keyword>
<reference evidence="12 13" key="1">
    <citation type="journal article" date="2015" name="Genome Announc.">
        <title>Complete Genome Sequence of Corynebacterium kutscheri DSM 20755, a Corynebacterial Type Strain with Remarkably Low G+C Content of Chromosomal DNA.</title>
        <authorList>
            <person name="Ruckert C."/>
            <person name="Albersmeier A."/>
            <person name="Winkler A."/>
            <person name="Tauch A."/>
        </authorList>
    </citation>
    <scope>NUCLEOTIDE SEQUENCE [LARGE SCALE GENOMIC DNA]</scope>
    <source>
        <strain evidence="12 13">DSM 20755</strain>
    </source>
</reference>
<gene>
    <name evidence="9 12" type="primary">trpD</name>
    <name evidence="12" type="ORF">UL82_10655</name>
</gene>
<dbReference type="InterPro" id="IPR000312">
    <property type="entry name" value="Glycosyl_Trfase_fam3"/>
</dbReference>
<dbReference type="FunFam" id="3.40.1030.10:FF:000002">
    <property type="entry name" value="Anthranilate phosphoribosyltransferase"/>
    <property type="match status" value="1"/>
</dbReference>
<dbReference type="KEGG" id="cku:UL82_10655"/>
<dbReference type="SUPFAM" id="SSF47648">
    <property type="entry name" value="Nucleoside phosphorylase/phosphoribosyltransferase N-terminal domain"/>
    <property type="match status" value="1"/>
</dbReference>
<feature type="binding site" evidence="9">
    <location>
        <position position="95"/>
    </location>
    <ligand>
        <name>Mg(2+)</name>
        <dbReference type="ChEBI" id="CHEBI:18420"/>
        <label>1</label>
    </ligand>
</feature>
<dbReference type="GO" id="GO:0000162">
    <property type="term" value="P:L-tryptophan biosynthetic process"/>
    <property type="evidence" value="ECO:0007669"/>
    <property type="project" value="UniProtKB-UniRule"/>
</dbReference>
<dbReference type="Gene3D" id="3.40.1030.10">
    <property type="entry name" value="Nucleoside phosphorylase/phosphoribosyltransferase catalytic domain"/>
    <property type="match status" value="1"/>
</dbReference>
<dbReference type="SUPFAM" id="SSF52418">
    <property type="entry name" value="Nucleoside phosphorylase/phosphoribosyltransferase catalytic domain"/>
    <property type="match status" value="1"/>
</dbReference>
<comment type="pathway">
    <text evidence="1 9">Amino-acid biosynthesis; L-tryptophan biosynthesis; L-tryptophan from chorismate: step 2/5.</text>
</comment>
<feature type="binding site" evidence="9">
    <location>
        <position position="83"/>
    </location>
    <ligand>
        <name>5-phospho-alpha-D-ribose 1-diphosphate</name>
        <dbReference type="ChEBI" id="CHEBI:58017"/>
    </ligand>
</feature>
<dbReference type="HOGENOM" id="CLU_034315_2_1_11"/>
<keyword evidence="5 9" id="KW-0822">Tryptophan biosynthesis</keyword>
<feature type="domain" description="Glycosyl transferase family 3 N-terminal" evidence="11">
    <location>
        <begin position="13"/>
        <end position="66"/>
    </location>
</feature>
<dbReference type="Gene3D" id="1.20.970.10">
    <property type="entry name" value="Transferase, Pyrimidine Nucleoside Phosphorylase, Chain C"/>
    <property type="match status" value="1"/>
</dbReference>